<feature type="domain" description="Helix-turn-helix" evidence="1">
    <location>
        <begin position="13"/>
        <end position="60"/>
    </location>
</feature>
<dbReference type="EMBL" id="MSTI01000010">
    <property type="protein sequence ID" value="OLV20044.1"/>
    <property type="molecule type" value="Genomic_DNA"/>
</dbReference>
<proteinExistence type="predicted"/>
<evidence type="ECO:0000313" key="3">
    <source>
        <dbReference type="Proteomes" id="UP000186607"/>
    </source>
</evidence>
<comment type="caution">
    <text evidence="2">The sequence shown here is derived from an EMBL/GenBank/DDBJ whole genome shotgun (WGS) entry which is preliminary data.</text>
</comment>
<evidence type="ECO:0000313" key="2">
    <source>
        <dbReference type="EMBL" id="OLV20044.1"/>
    </source>
</evidence>
<dbReference type="InterPro" id="IPR041657">
    <property type="entry name" value="HTH_17"/>
</dbReference>
<name>A0A1U7P4E5_9DEIO</name>
<dbReference type="SUPFAM" id="SSF46955">
    <property type="entry name" value="Putative DNA-binding domain"/>
    <property type="match status" value="1"/>
</dbReference>
<organism evidence="2 3">
    <name type="scientific">Deinococcus marmoris</name>
    <dbReference type="NCBI Taxonomy" id="249408"/>
    <lineage>
        <taxon>Bacteria</taxon>
        <taxon>Thermotogati</taxon>
        <taxon>Deinococcota</taxon>
        <taxon>Deinococci</taxon>
        <taxon>Deinococcales</taxon>
        <taxon>Deinococcaceae</taxon>
        <taxon>Deinococcus</taxon>
    </lineage>
</organism>
<protein>
    <recommendedName>
        <fullName evidence="1">Helix-turn-helix domain-containing protein</fullName>
    </recommendedName>
</protein>
<evidence type="ECO:0000259" key="1">
    <source>
        <dbReference type="Pfam" id="PF12728"/>
    </source>
</evidence>
<dbReference type="Gene3D" id="1.10.1660.10">
    <property type="match status" value="1"/>
</dbReference>
<keyword evidence="3" id="KW-1185">Reference proteome</keyword>
<dbReference type="Proteomes" id="UP000186607">
    <property type="component" value="Unassembled WGS sequence"/>
</dbReference>
<dbReference type="InterPro" id="IPR009061">
    <property type="entry name" value="DNA-bd_dom_put_sf"/>
</dbReference>
<dbReference type="RefSeq" id="WP_075830247.1">
    <property type="nucleotide sequence ID" value="NZ_MSTI01000010.1"/>
</dbReference>
<gene>
    <name evidence="2" type="ORF">BOO71_0000922</name>
</gene>
<dbReference type="AlphaFoldDB" id="A0A1U7P4E5"/>
<reference evidence="2 3" key="1">
    <citation type="submission" date="2017-01" db="EMBL/GenBank/DDBJ databases">
        <title>Genome Analysis of Deinococcus marmoris KOPRI26562.</title>
        <authorList>
            <person name="Kim J.H."/>
            <person name="Oh H.-M."/>
        </authorList>
    </citation>
    <scope>NUCLEOTIDE SEQUENCE [LARGE SCALE GENOMIC DNA]</scope>
    <source>
        <strain evidence="2 3">KOPRI26562</strain>
    </source>
</reference>
<sequence>MKKAKLETVPVRMYTVPEVAQMARVTDRTIRNHIRLGLLHPRRLGRSVRIAEVDLLAYLSR</sequence>
<accession>A0A1U7P4E5</accession>
<dbReference type="Pfam" id="PF12728">
    <property type="entry name" value="HTH_17"/>
    <property type="match status" value="1"/>
</dbReference>